<dbReference type="AlphaFoldDB" id="A0A6P8NSR5"/>
<keyword evidence="1" id="KW-1185">Reference proteome</keyword>
<dbReference type="KEGG" id="bbif:117214952"/>
<accession>A0A6P8NSR5</accession>
<evidence type="ECO:0000313" key="2">
    <source>
        <dbReference type="RefSeq" id="XP_033317222.1"/>
    </source>
</evidence>
<gene>
    <name evidence="2" type="primary">LOC117214952</name>
</gene>
<proteinExistence type="predicted"/>
<dbReference type="RefSeq" id="XP_033317222.1">
    <property type="nucleotide sequence ID" value="XM_033461331.1"/>
</dbReference>
<organism evidence="1 2">
    <name type="scientific">Bombus bifarius</name>
    <dbReference type="NCBI Taxonomy" id="103933"/>
    <lineage>
        <taxon>Eukaryota</taxon>
        <taxon>Metazoa</taxon>
        <taxon>Ecdysozoa</taxon>
        <taxon>Arthropoda</taxon>
        <taxon>Hexapoda</taxon>
        <taxon>Insecta</taxon>
        <taxon>Pterygota</taxon>
        <taxon>Neoptera</taxon>
        <taxon>Endopterygota</taxon>
        <taxon>Hymenoptera</taxon>
        <taxon>Apocrita</taxon>
        <taxon>Aculeata</taxon>
        <taxon>Apoidea</taxon>
        <taxon>Anthophila</taxon>
        <taxon>Apidae</taxon>
        <taxon>Bombus</taxon>
        <taxon>Pyrobombus</taxon>
    </lineage>
</organism>
<dbReference type="GeneID" id="117214952"/>
<name>A0A6P8NSR5_9HYME</name>
<sequence>MKLEIEWRIKAQSDTIIMKPTFRINRRGSYLVDRIAQPVTTSKRSSRKRRRRRRRVTEFSKKITNFLVVLSSLRCPLMRLVGVDRYPSYRSSSSRHCLQLLDLRCDE</sequence>
<evidence type="ECO:0000313" key="1">
    <source>
        <dbReference type="Proteomes" id="UP000515164"/>
    </source>
</evidence>
<reference evidence="2" key="1">
    <citation type="submission" date="2025-08" db="UniProtKB">
        <authorList>
            <consortium name="RefSeq"/>
        </authorList>
    </citation>
    <scope>IDENTIFICATION</scope>
    <source>
        <tissue evidence="2">Muscle</tissue>
    </source>
</reference>
<protein>
    <submittedName>
        <fullName evidence="2">Uncharacterized protein LOC117214952</fullName>
    </submittedName>
</protein>
<dbReference type="Proteomes" id="UP000515164">
    <property type="component" value="Unplaced"/>
</dbReference>